<dbReference type="AlphaFoldDB" id="A0A150GG57"/>
<protein>
    <recommendedName>
        <fullName evidence="2">EF-hand domain-containing protein</fullName>
    </recommendedName>
</protein>
<evidence type="ECO:0000313" key="4">
    <source>
        <dbReference type="Proteomes" id="UP000075714"/>
    </source>
</evidence>
<keyword evidence="1" id="KW-0472">Membrane</keyword>
<feature type="transmembrane region" description="Helical" evidence="1">
    <location>
        <begin position="65"/>
        <end position="93"/>
    </location>
</feature>
<evidence type="ECO:0000256" key="1">
    <source>
        <dbReference type="SAM" id="Phobius"/>
    </source>
</evidence>
<feature type="domain" description="EF-hand" evidence="2">
    <location>
        <begin position="28"/>
        <end position="63"/>
    </location>
</feature>
<dbReference type="GO" id="GO:0005509">
    <property type="term" value="F:calcium ion binding"/>
    <property type="evidence" value="ECO:0007669"/>
    <property type="project" value="InterPro"/>
</dbReference>
<evidence type="ECO:0000259" key="2">
    <source>
        <dbReference type="PROSITE" id="PS50222"/>
    </source>
</evidence>
<dbReference type="InterPro" id="IPR002048">
    <property type="entry name" value="EF_hand_dom"/>
</dbReference>
<keyword evidence="1" id="KW-1133">Transmembrane helix</keyword>
<comment type="caution">
    <text evidence="3">The sequence shown here is derived from an EMBL/GenBank/DDBJ whole genome shotgun (WGS) entry which is preliminary data.</text>
</comment>
<gene>
    <name evidence="3" type="ORF">GPECTOR_26g488</name>
</gene>
<dbReference type="PROSITE" id="PS50222">
    <property type="entry name" value="EF_HAND_2"/>
    <property type="match status" value="1"/>
</dbReference>
<sequence>MSTPPKDKPGQPGNYVRTKDILRAVPLKKEKKLRKLLDEIDRNKTGTVDSVKMAEMILSLRRQRFWLLLFLFMLLCFAATTIMSVVGIGYALVGAVQEAVKDTQVNLVDGNTVIGADEAFPAVGAGAGAGGRFAAGDKVEGVTIPPGGSPHFKAYGAGAGKGAGTQPQAVNTKNTPAYFFSRFMSFDSLMDMKYLFLSACVPDGADEEPACLRMKLTVRPKAP</sequence>
<organism evidence="3 4">
    <name type="scientific">Gonium pectorale</name>
    <name type="common">Green alga</name>
    <dbReference type="NCBI Taxonomy" id="33097"/>
    <lineage>
        <taxon>Eukaryota</taxon>
        <taxon>Viridiplantae</taxon>
        <taxon>Chlorophyta</taxon>
        <taxon>core chlorophytes</taxon>
        <taxon>Chlorophyceae</taxon>
        <taxon>CS clade</taxon>
        <taxon>Chlamydomonadales</taxon>
        <taxon>Volvocaceae</taxon>
        <taxon>Gonium</taxon>
    </lineage>
</organism>
<dbReference type="EMBL" id="LSYV01000027">
    <property type="protein sequence ID" value="KXZ48585.1"/>
    <property type="molecule type" value="Genomic_DNA"/>
</dbReference>
<keyword evidence="1" id="KW-0812">Transmembrane</keyword>
<dbReference type="Proteomes" id="UP000075714">
    <property type="component" value="Unassembled WGS sequence"/>
</dbReference>
<evidence type="ECO:0000313" key="3">
    <source>
        <dbReference type="EMBL" id="KXZ48585.1"/>
    </source>
</evidence>
<reference evidence="4" key="1">
    <citation type="journal article" date="2016" name="Nat. Commun.">
        <title>The Gonium pectorale genome demonstrates co-option of cell cycle regulation during the evolution of multicellularity.</title>
        <authorList>
            <person name="Hanschen E.R."/>
            <person name="Marriage T.N."/>
            <person name="Ferris P.J."/>
            <person name="Hamaji T."/>
            <person name="Toyoda A."/>
            <person name="Fujiyama A."/>
            <person name="Neme R."/>
            <person name="Noguchi H."/>
            <person name="Minakuchi Y."/>
            <person name="Suzuki M."/>
            <person name="Kawai-Toyooka H."/>
            <person name="Smith D.R."/>
            <person name="Sparks H."/>
            <person name="Anderson J."/>
            <person name="Bakaric R."/>
            <person name="Luria V."/>
            <person name="Karger A."/>
            <person name="Kirschner M.W."/>
            <person name="Durand P.M."/>
            <person name="Michod R.E."/>
            <person name="Nozaki H."/>
            <person name="Olson B.J."/>
        </authorList>
    </citation>
    <scope>NUCLEOTIDE SEQUENCE [LARGE SCALE GENOMIC DNA]</scope>
    <source>
        <strain evidence="4">NIES-2863</strain>
    </source>
</reference>
<accession>A0A150GG57</accession>
<name>A0A150GG57_GONPE</name>
<keyword evidence="4" id="KW-1185">Reference proteome</keyword>
<proteinExistence type="predicted"/>